<dbReference type="PANTHER" id="PTHR34959:SF3">
    <property type="entry name" value="PROTEIN LAZY 1"/>
    <property type="match status" value="1"/>
</dbReference>
<feature type="chain" id="PRO_5028158309" description="Protein LAZY 1" evidence="2">
    <location>
        <begin position="37"/>
        <end position="410"/>
    </location>
</feature>
<feature type="region of interest" description="Disordered" evidence="1">
    <location>
        <begin position="103"/>
        <end position="211"/>
    </location>
</feature>
<name>A0A6V7NNZ2_ANACO</name>
<evidence type="ECO:0000256" key="2">
    <source>
        <dbReference type="SAM" id="SignalP"/>
    </source>
</evidence>
<evidence type="ECO:0008006" key="4">
    <source>
        <dbReference type="Google" id="ProtNLM"/>
    </source>
</evidence>
<dbReference type="GO" id="GO:2000012">
    <property type="term" value="P:regulation of auxin polar transport"/>
    <property type="evidence" value="ECO:0007669"/>
    <property type="project" value="InterPro"/>
</dbReference>
<dbReference type="GO" id="GO:0009630">
    <property type="term" value="P:gravitropism"/>
    <property type="evidence" value="ECO:0007669"/>
    <property type="project" value="InterPro"/>
</dbReference>
<feature type="signal peptide" evidence="2">
    <location>
        <begin position="1"/>
        <end position="36"/>
    </location>
</feature>
<evidence type="ECO:0000256" key="1">
    <source>
        <dbReference type="SAM" id="MobiDB-lite"/>
    </source>
</evidence>
<dbReference type="AlphaFoldDB" id="A0A6V7NNZ2"/>
<dbReference type="PANTHER" id="PTHR34959">
    <property type="entry name" value="PROTEIN LAZY 1"/>
    <property type="match status" value="1"/>
</dbReference>
<dbReference type="InterPro" id="IPR038928">
    <property type="entry name" value="LAZY1"/>
</dbReference>
<sequence length="410" mass="43301">MKLLGWMHRKFRHGSGGDVVFYFLCLLLKFLGGGGGGGSCNCLSGRSSAELDRHHLGYGHRHRRPFNALLRIAEDDFYGGGGVSAAEELFGGLLAIGTLGIGPEPIDEGPSTRSATPSPAPEPKPQGSGLRWLRRRRRRGDGSGGGEPGAREGSRSGGGGRDGERADGGERRAREGARGGDRGEGRQRRRRGGAPGLLGADERRGVVPPPGFLFGSPIEVAETAAAEGARRERRASLGELFMRSRISEGGGGGWKDEEAGAAAENGGGGGGMQLMMKRMLKKRATKGSGDDLAEASTAESKFHKILQIFHRKIHPESSVAARKLKKDKKQGNRDKGPTFLGNNGIDGGGAGGGGDGENRMLASKVACRKECMPSFRCCSMPAPVDLDGDDSTGNCEHWIKTDADYLVLEL</sequence>
<dbReference type="EMBL" id="LR862140">
    <property type="protein sequence ID" value="CAD1820207.1"/>
    <property type="molecule type" value="Genomic_DNA"/>
</dbReference>
<feature type="compositionally biased region" description="Basic and acidic residues" evidence="1">
    <location>
        <begin position="161"/>
        <end position="186"/>
    </location>
</feature>
<keyword evidence="2" id="KW-0732">Signal</keyword>
<feature type="region of interest" description="Disordered" evidence="1">
    <location>
        <begin position="317"/>
        <end position="355"/>
    </location>
</feature>
<gene>
    <name evidence="3" type="ORF">CB5_LOCUS3418</name>
</gene>
<organism evidence="3">
    <name type="scientific">Ananas comosus var. bracteatus</name>
    <name type="common">red pineapple</name>
    <dbReference type="NCBI Taxonomy" id="296719"/>
    <lineage>
        <taxon>Eukaryota</taxon>
        <taxon>Viridiplantae</taxon>
        <taxon>Streptophyta</taxon>
        <taxon>Embryophyta</taxon>
        <taxon>Tracheophyta</taxon>
        <taxon>Spermatophyta</taxon>
        <taxon>Magnoliopsida</taxon>
        <taxon>Liliopsida</taxon>
        <taxon>Poales</taxon>
        <taxon>Bromeliaceae</taxon>
        <taxon>Bromelioideae</taxon>
        <taxon>Ananas</taxon>
    </lineage>
</organism>
<feature type="compositionally biased region" description="Gly residues" evidence="1">
    <location>
        <begin position="344"/>
        <end position="355"/>
    </location>
</feature>
<protein>
    <recommendedName>
        <fullName evidence="4">Protein LAZY 1</fullName>
    </recommendedName>
</protein>
<reference evidence="3" key="1">
    <citation type="submission" date="2020-07" db="EMBL/GenBank/DDBJ databases">
        <authorList>
            <person name="Lin J."/>
        </authorList>
    </citation>
    <scope>NUCLEOTIDE SEQUENCE</scope>
</reference>
<accession>A0A6V7NNZ2</accession>
<proteinExistence type="predicted"/>
<evidence type="ECO:0000313" key="3">
    <source>
        <dbReference type="EMBL" id="CAD1820207.1"/>
    </source>
</evidence>